<accession>A0A562SSA8</accession>
<dbReference type="EMBL" id="VLLG01000005">
    <property type="protein sequence ID" value="TWI84147.1"/>
    <property type="molecule type" value="Genomic_DNA"/>
</dbReference>
<gene>
    <name evidence="1" type="ORF">LX66_4509</name>
</gene>
<dbReference type="CDD" id="cd00293">
    <property type="entry name" value="USP-like"/>
    <property type="match status" value="1"/>
</dbReference>
<proteinExistence type="predicted"/>
<sequence length="278" mass="31633">MKKIIAVFDGLRISESALQYATRLAKQQAAHLVGLFLDDFTYNSFSMYQLLKEGATPNEIYDFEARDKSKRDAAARLFETACREAGLNYTIHHDRNIAIQEVLHESIYADLLIVNVRETMTRDTAPPPTRFIRDLLTDVQCPVLLVPTVYQEISKAVLLYDGEPSSVHAIKMYSYTLAPLDELQTEVLSVNDPGAGLHLDDNRLMKEFMKRHFPAVTYKVMEGQPEDKILTYLQYQPPGTLVVLGAYRRGTVSRWFRASMADVLMKTLTLPLFIAHNK</sequence>
<name>A0A562SSA8_CHIJA</name>
<dbReference type="RefSeq" id="WP_145717680.1">
    <property type="nucleotide sequence ID" value="NZ_BAAAFY010000002.1"/>
</dbReference>
<dbReference type="Gene3D" id="3.40.50.12370">
    <property type="match status" value="1"/>
</dbReference>
<evidence type="ECO:0008006" key="3">
    <source>
        <dbReference type="Google" id="ProtNLM"/>
    </source>
</evidence>
<reference evidence="1 2" key="1">
    <citation type="journal article" date="2013" name="Stand. Genomic Sci.">
        <title>Genomic Encyclopedia of Type Strains, Phase I: The one thousand microbial genomes (KMG-I) project.</title>
        <authorList>
            <person name="Kyrpides N.C."/>
            <person name="Woyke T."/>
            <person name="Eisen J.A."/>
            <person name="Garrity G."/>
            <person name="Lilburn T.G."/>
            <person name="Beck B.J."/>
            <person name="Whitman W.B."/>
            <person name="Hugenholtz P."/>
            <person name="Klenk H.P."/>
        </authorList>
    </citation>
    <scope>NUCLEOTIDE SEQUENCE [LARGE SCALE GENOMIC DNA]</scope>
    <source>
        <strain evidence="1 2">DSM 13484</strain>
    </source>
</reference>
<protein>
    <recommendedName>
        <fullName evidence="3">Nucleotide-binding universal stress UspA family protein</fullName>
    </recommendedName>
</protein>
<keyword evidence="2" id="KW-1185">Reference proteome</keyword>
<evidence type="ECO:0000313" key="1">
    <source>
        <dbReference type="EMBL" id="TWI84147.1"/>
    </source>
</evidence>
<dbReference type="Proteomes" id="UP000316778">
    <property type="component" value="Unassembled WGS sequence"/>
</dbReference>
<organism evidence="1 2">
    <name type="scientific">Chitinophaga japonensis</name>
    <name type="common">Flexibacter japonensis</name>
    <dbReference type="NCBI Taxonomy" id="104662"/>
    <lineage>
        <taxon>Bacteria</taxon>
        <taxon>Pseudomonadati</taxon>
        <taxon>Bacteroidota</taxon>
        <taxon>Chitinophagia</taxon>
        <taxon>Chitinophagales</taxon>
        <taxon>Chitinophagaceae</taxon>
        <taxon>Chitinophaga</taxon>
    </lineage>
</organism>
<evidence type="ECO:0000313" key="2">
    <source>
        <dbReference type="Proteomes" id="UP000316778"/>
    </source>
</evidence>
<comment type="caution">
    <text evidence="1">The sequence shown here is derived from an EMBL/GenBank/DDBJ whole genome shotgun (WGS) entry which is preliminary data.</text>
</comment>
<dbReference type="OrthoDB" id="641005at2"/>
<dbReference type="AlphaFoldDB" id="A0A562SSA8"/>
<dbReference type="SUPFAM" id="SSF52402">
    <property type="entry name" value="Adenine nucleotide alpha hydrolases-like"/>
    <property type="match status" value="2"/>
</dbReference>